<keyword evidence="3" id="KW-1185">Reference proteome</keyword>
<dbReference type="RefSeq" id="WP_243377410.1">
    <property type="nucleotide sequence ID" value="NZ_JAKZJU020000001.1"/>
</dbReference>
<comment type="caution">
    <text evidence="2">The sequence shown here is derived from an EMBL/GenBank/DDBJ whole genome shotgun (WGS) entry which is preliminary data.</text>
</comment>
<evidence type="ECO:0000313" key="2">
    <source>
        <dbReference type="EMBL" id="MDL2060553.1"/>
    </source>
</evidence>
<name>A0ABT7IQ87_9BURK</name>
<dbReference type="Proteomes" id="UP001165481">
    <property type="component" value="Unassembled WGS sequence"/>
</dbReference>
<evidence type="ECO:0000313" key="1">
    <source>
        <dbReference type="EMBL" id="MDL2060330.1"/>
    </source>
</evidence>
<proteinExistence type="predicted"/>
<protein>
    <submittedName>
        <fullName evidence="2">Uncharacterized protein</fullName>
    </submittedName>
</protein>
<accession>A0ABT7IQ87</accession>
<gene>
    <name evidence="1" type="ORF">MUN46_010330</name>
    <name evidence="2" type="ORF">MUN46_011460</name>
</gene>
<dbReference type="EMBL" id="JAKZJU020000003">
    <property type="protein sequence ID" value="MDL2060553.1"/>
    <property type="molecule type" value="Genomic_DNA"/>
</dbReference>
<dbReference type="EMBL" id="JAKZJU020000001">
    <property type="protein sequence ID" value="MDL2060330.1"/>
    <property type="molecule type" value="Genomic_DNA"/>
</dbReference>
<organism evidence="2 3">
    <name type="scientific">Mesosutterella faecium</name>
    <dbReference type="NCBI Taxonomy" id="2925194"/>
    <lineage>
        <taxon>Bacteria</taxon>
        <taxon>Pseudomonadati</taxon>
        <taxon>Pseudomonadota</taxon>
        <taxon>Betaproteobacteria</taxon>
        <taxon>Burkholderiales</taxon>
        <taxon>Sutterellaceae</taxon>
        <taxon>Mesosutterella</taxon>
    </lineage>
</organism>
<sequence length="101" mass="11691">MQIAVSIELTEDGGRLLFRNSQTRSLMFAYDMEKRADAARIVSQIGLLLRHFDDVAKKDTKTIDMFDKPVPPAIAAPTRTDPDVTLWQHDYWTESRREDHE</sequence>
<evidence type="ECO:0000313" key="3">
    <source>
        <dbReference type="Proteomes" id="UP001165481"/>
    </source>
</evidence>
<reference evidence="2" key="1">
    <citation type="submission" date="2023-03" db="EMBL/GenBank/DDBJ databases">
        <title>Mesosutterella sp. nov. isolated from porcine feces.</title>
        <authorList>
            <person name="Yu S."/>
        </authorList>
    </citation>
    <scope>NUCLEOTIDE SEQUENCE</scope>
    <source>
        <strain evidence="2">AGMB02718</strain>
    </source>
</reference>